<evidence type="ECO:0000313" key="2">
    <source>
        <dbReference type="Proteomes" id="UP000051913"/>
    </source>
</evidence>
<dbReference type="Gene3D" id="3.60.21.10">
    <property type="match status" value="1"/>
</dbReference>
<dbReference type="EMBL" id="LLXX01000118">
    <property type="protein sequence ID" value="KRR05584.1"/>
    <property type="molecule type" value="Genomic_DNA"/>
</dbReference>
<gene>
    <name evidence="1" type="ORF">CP49_03680</name>
</gene>
<sequence length="319" mass="35903">MTTLKKQLGDHFERLTKIAVLHHHIGHLWQQQLELKVFEAVVDAAGFKQALTEFRFDLVLHGHKHTNHVGIDGSLIPVDRKERFNPLCVVSGGTVGGYPRTNDHQSFKVIELIADKGPRNMARVREIPLLPRHDPSPVISKESRIFDVSLADRFPHLHEVGQAKDALDRDLVSRLAPELHEYPSLKMTGFTIDTGGQRLFTSKIGYRCYAYIENDGLRVFYEVMQATKALKFGTLARVRWLLTELIAVSDTERSTKVVLLVGNLEETHYSEAEKSGETELSLSKLRDWLAPAIAAKLVDLRTHNYSQAEVATLTAARGV</sequence>
<evidence type="ECO:0000313" key="1">
    <source>
        <dbReference type="EMBL" id="KRR05584.1"/>
    </source>
</evidence>
<dbReference type="InterPro" id="IPR029052">
    <property type="entry name" value="Metallo-depent_PP-like"/>
</dbReference>
<proteinExistence type="predicted"/>
<dbReference type="AlphaFoldDB" id="A0A0R3LKB1"/>
<comment type="caution">
    <text evidence="1">The sequence shown here is derived from an EMBL/GenBank/DDBJ whole genome shotgun (WGS) entry which is preliminary data.</text>
</comment>
<organism evidence="1 2">
    <name type="scientific">Bradyrhizobium valentinum</name>
    <dbReference type="NCBI Taxonomy" id="1518501"/>
    <lineage>
        <taxon>Bacteria</taxon>
        <taxon>Pseudomonadati</taxon>
        <taxon>Pseudomonadota</taxon>
        <taxon>Alphaproteobacteria</taxon>
        <taxon>Hyphomicrobiales</taxon>
        <taxon>Nitrobacteraceae</taxon>
        <taxon>Bradyrhizobium</taxon>
    </lineage>
</organism>
<name>A0A0R3LKB1_9BRAD</name>
<accession>A0A0R3LKB1</accession>
<keyword evidence="2" id="KW-1185">Reference proteome</keyword>
<dbReference type="Proteomes" id="UP000051913">
    <property type="component" value="Unassembled WGS sequence"/>
</dbReference>
<reference evidence="1 2" key="1">
    <citation type="submission" date="2014-03" db="EMBL/GenBank/DDBJ databases">
        <title>Bradyrhizobium valentinum sp. nov., isolated from effective nodules of Lupinus mariae-josephae, a lupine endemic of basic-lime soils in Eastern Spain.</title>
        <authorList>
            <person name="Duran D."/>
            <person name="Rey L."/>
            <person name="Navarro A."/>
            <person name="Busquets A."/>
            <person name="Imperial J."/>
            <person name="Ruiz-Argueso T."/>
        </authorList>
    </citation>
    <scope>NUCLEOTIDE SEQUENCE [LARGE SCALE GENOMIC DNA]</scope>
    <source>
        <strain evidence="1 2">LmjM3</strain>
    </source>
</reference>
<dbReference type="STRING" id="1518501.CQ10_13845"/>
<protein>
    <submittedName>
        <fullName evidence="1">Uncharacterized protein</fullName>
    </submittedName>
</protein>
<dbReference type="SUPFAM" id="SSF56300">
    <property type="entry name" value="Metallo-dependent phosphatases"/>
    <property type="match status" value="1"/>
</dbReference>